<accession>A0A622U490</accession>
<feature type="compositionally biased region" description="Basic and acidic residues" evidence="1">
    <location>
        <begin position="58"/>
        <end position="69"/>
    </location>
</feature>
<evidence type="ECO:0000313" key="2">
    <source>
        <dbReference type="EMBL" id="ECZ0572849.1"/>
    </source>
</evidence>
<reference evidence="2" key="1">
    <citation type="submission" date="2019-09" db="EMBL/GenBank/DDBJ databases">
        <authorList>
            <consortium name="PulseNet: The National Subtyping Network for Foodborne Disease Surveillance"/>
            <person name="Tarr C.L."/>
            <person name="Trees E."/>
            <person name="Katz L.S."/>
            <person name="Carleton-Romer H.A."/>
            <person name="Stroika S."/>
            <person name="Kucerova Z."/>
            <person name="Roache K.F."/>
            <person name="Sabol A.L."/>
            <person name="Besser J."/>
            <person name="Gerner-Smidt P."/>
        </authorList>
    </citation>
    <scope>NUCLEOTIDE SEQUENCE</scope>
    <source>
        <strain evidence="2">PNUSAS103169</strain>
    </source>
</reference>
<protein>
    <submittedName>
        <fullName evidence="2">Phage portal protein</fullName>
    </submittedName>
</protein>
<feature type="region of interest" description="Disordered" evidence="1">
    <location>
        <begin position="58"/>
        <end position="87"/>
    </location>
</feature>
<name>A0A622U490_SALER</name>
<dbReference type="EMBL" id="AALFWW010000061">
    <property type="protein sequence ID" value="ECZ0572849.1"/>
    <property type="molecule type" value="Genomic_DNA"/>
</dbReference>
<proteinExistence type="predicted"/>
<sequence length="87" mass="9964">EYKAAWCGAQWYGPSQGQLDPLKEAKAAKLRVDETFSTREKETAEMSGLNWEETAQIRGREEDTRRELKISSVQETAEQTEVEDQNV</sequence>
<feature type="non-terminal residue" evidence="2">
    <location>
        <position position="1"/>
    </location>
</feature>
<comment type="caution">
    <text evidence="2">The sequence shown here is derived from an EMBL/GenBank/DDBJ whole genome shotgun (WGS) entry which is preliminary data.</text>
</comment>
<dbReference type="AlphaFoldDB" id="A0A622U490"/>
<gene>
    <name evidence="2" type="ORF">F7467_21930</name>
</gene>
<feature type="compositionally biased region" description="Acidic residues" evidence="1">
    <location>
        <begin position="78"/>
        <end position="87"/>
    </location>
</feature>
<evidence type="ECO:0000256" key="1">
    <source>
        <dbReference type="SAM" id="MobiDB-lite"/>
    </source>
</evidence>
<organism evidence="2">
    <name type="scientific">Salmonella enterica</name>
    <name type="common">Salmonella choleraesuis</name>
    <dbReference type="NCBI Taxonomy" id="28901"/>
    <lineage>
        <taxon>Bacteria</taxon>
        <taxon>Pseudomonadati</taxon>
        <taxon>Pseudomonadota</taxon>
        <taxon>Gammaproteobacteria</taxon>
        <taxon>Enterobacterales</taxon>
        <taxon>Enterobacteriaceae</taxon>
        <taxon>Salmonella</taxon>
    </lineage>
</organism>